<dbReference type="Gene3D" id="1.10.3280.10">
    <property type="entry name" value="Siroheme synthase, domain 3"/>
    <property type="match status" value="1"/>
</dbReference>
<dbReference type="GO" id="GO:0019354">
    <property type="term" value="P:siroheme biosynthetic process"/>
    <property type="evidence" value="ECO:0007669"/>
    <property type="project" value="InterPro"/>
</dbReference>
<evidence type="ECO:0000256" key="1">
    <source>
        <dbReference type="ARBA" id="ARBA00005010"/>
    </source>
</evidence>
<dbReference type="Gene3D" id="3.40.50.720">
    <property type="entry name" value="NAD(P)-binding Rossmann-like Domain"/>
    <property type="match status" value="1"/>
</dbReference>
<dbReference type="InterPro" id="IPR036291">
    <property type="entry name" value="NAD(P)-bd_dom_sf"/>
</dbReference>
<dbReference type="InterPro" id="IPR028281">
    <property type="entry name" value="Sirohaem_synthase_central"/>
</dbReference>
<evidence type="ECO:0000259" key="7">
    <source>
        <dbReference type="Pfam" id="PF14823"/>
    </source>
</evidence>
<comment type="catalytic activity">
    <reaction evidence="6">
        <text>precorrin-2 + NAD(+) = sirohydrochlorin + NADH + 2 H(+)</text>
        <dbReference type="Rhea" id="RHEA:15613"/>
        <dbReference type="ChEBI" id="CHEBI:15378"/>
        <dbReference type="ChEBI" id="CHEBI:57540"/>
        <dbReference type="ChEBI" id="CHEBI:57945"/>
        <dbReference type="ChEBI" id="CHEBI:58351"/>
        <dbReference type="ChEBI" id="CHEBI:58827"/>
        <dbReference type="EC" id="1.3.1.76"/>
    </reaction>
</comment>
<organism evidence="9 10">
    <name type="scientific">Russula ochroleuca</name>
    <dbReference type="NCBI Taxonomy" id="152965"/>
    <lineage>
        <taxon>Eukaryota</taxon>
        <taxon>Fungi</taxon>
        <taxon>Dikarya</taxon>
        <taxon>Basidiomycota</taxon>
        <taxon>Agaricomycotina</taxon>
        <taxon>Agaricomycetes</taxon>
        <taxon>Russulales</taxon>
        <taxon>Russulaceae</taxon>
        <taxon>Russula</taxon>
    </lineage>
</organism>
<evidence type="ECO:0000259" key="8">
    <source>
        <dbReference type="Pfam" id="PF14824"/>
    </source>
</evidence>
<dbReference type="Pfam" id="PF14823">
    <property type="entry name" value="Sirohm_synth_C"/>
    <property type="match status" value="1"/>
</dbReference>
<dbReference type="OrthoDB" id="1721126at2759"/>
<comment type="caution">
    <text evidence="9">The sequence shown here is derived from an EMBL/GenBank/DDBJ whole genome shotgun (WGS) entry which is preliminary data.</text>
</comment>
<dbReference type="GO" id="GO:0043115">
    <property type="term" value="F:precorrin-2 dehydrogenase activity"/>
    <property type="evidence" value="ECO:0007669"/>
    <property type="project" value="UniProtKB-EC"/>
</dbReference>
<evidence type="ECO:0000256" key="3">
    <source>
        <dbReference type="ARBA" id="ARBA00023002"/>
    </source>
</evidence>
<dbReference type="InterPro" id="IPR028162">
    <property type="entry name" value="Met8_C"/>
</dbReference>
<evidence type="ECO:0000256" key="2">
    <source>
        <dbReference type="ARBA" id="ARBA00012400"/>
    </source>
</evidence>
<name>A0A9P5MUV4_9AGAM</name>
<protein>
    <recommendedName>
        <fullName evidence="2">precorrin-2 dehydrogenase</fullName>
        <ecNumber evidence="2">1.3.1.76</ecNumber>
    </recommendedName>
</protein>
<keyword evidence="3" id="KW-0560">Oxidoreductase</keyword>
<dbReference type="Gene3D" id="3.30.160.110">
    <property type="entry name" value="Siroheme synthase, domain 2"/>
    <property type="match status" value="1"/>
</dbReference>
<feature type="domain" description="Siroheme synthase central" evidence="8">
    <location>
        <begin position="132"/>
        <end position="158"/>
    </location>
</feature>
<dbReference type="InterPro" id="IPR028161">
    <property type="entry name" value="Met8-like"/>
</dbReference>
<dbReference type="Pfam" id="PF14824">
    <property type="entry name" value="Sirohm_synth_M"/>
    <property type="match status" value="1"/>
</dbReference>
<evidence type="ECO:0000256" key="5">
    <source>
        <dbReference type="ARBA" id="ARBA00023244"/>
    </source>
</evidence>
<dbReference type="InterPro" id="IPR006367">
    <property type="entry name" value="Sirohaem_synthase_N"/>
</dbReference>
<dbReference type="Pfam" id="PF13241">
    <property type="entry name" value="NAD_binding_7"/>
    <property type="match status" value="1"/>
</dbReference>
<keyword evidence="5" id="KW-0627">Porphyrin biosynthesis</keyword>
<dbReference type="SUPFAM" id="SSF75615">
    <property type="entry name" value="Siroheme synthase middle domains-like"/>
    <property type="match status" value="1"/>
</dbReference>
<dbReference type="PANTHER" id="PTHR35330:SF1">
    <property type="entry name" value="SIROHEME BIOSYNTHESIS PROTEIN MET8"/>
    <property type="match status" value="1"/>
</dbReference>
<dbReference type="GO" id="GO:0004325">
    <property type="term" value="F:ferrochelatase activity"/>
    <property type="evidence" value="ECO:0007669"/>
    <property type="project" value="InterPro"/>
</dbReference>
<accession>A0A9P5MUV4</accession>
<dbReference type="SUPFAM" id="SSF51735">
    <property type="entry name" value="NAD(P)-binding Rossmann-fold domains"/>
    <property type="match status" value="1"/>
</dbReference>
<evidence type="ECO:0000256" key="6">
    <source>
        <dbReference type="ARBA" id="ARBA00047561"/>
    </source>
</evidence>
<keyword evidence="10" id="KW-1185">Reference proteome</keyword>
<gene>
    <name evidence="9" type="ORF">DFH94DRAFT_748583</name>
</gene>
<dbReference type="NCBIfam" id="TIGR01470">
    <property type="entry name" value="cysG_Nterm"/>
    <property type="match status" value="1"/>
</dbReference>
<proteinExistence type="predicted"/>
<dbReference type="EC" id="1.3.1.76" evidence="2"/>
<reference evidence="9" key="2">
    <citation type="journal article" date="2020" name="Nat. Commun.">
        <title>Large-scale genome sequencing of mycorrhizal fungi provides insights into the early evolution of symbiotic traits.</title>
        <authorList>
            <person name="Miyauchi S."/>
            <person name="Kiss E."/>
            <person name="Kuo A."/>
            <person name="Drula E."/>
            <person name="Kohler A."/>
            <person name="Sanchez-Garcia M."/>
            <person name="Morin E."/>
            <person name="Andreopoulos B."/>
            <person name="Barry K.W."/>
            <person name="Bonito G."/>
            <person name="Buee M."/>
            <person name="Carver A."/>
            <person name="Chen C."/>
            <person name="Cichocki N."/>
            <person name="Clum A."/>
            <person name="Culley D."/>
            <person name="Crous P.W."/>
            <person name="Fauchery L."/>
            <person name="Girlanda M."/>
            <person name="Hayes R.D."/>
            <person name="Keri Z."/>
            <person name="LaButti K."/>
            <person name="Lipzen A."/>
            <person name="Lombard V."/>
            <person name="Magnuson J."/>
            <person name="Maillard F."/>
            <person name="Murat C."/>
            <person name="Nolan M."/>
            <person name="Ohm R.A."/>
            <person name="Pangilinan J."/>
            <person name="Pereira M.F."/>
            <person name="Perotto S."/>
            <person name="Peter M."/>
            <person name="Pfister S."/>
            <person name="Riley R."/>
            <person name="Sitrit Y."/>
            <person name="Stielow J.B."/>
            <person name="Szollosi G."/>
            <person name="Zifcakova L."/>
            <person name="Stursova M."/>
            <person name="Spatafora J.W."/>
            <person name="Tedersoo L."/>
            <person name="Vaario L.M."/>
            <person name="Yamada A."/>
            <person name="Yan M."/>
            <person name="Wang P."/>
            <person name="Xu J."/>
            <person name="Bruns T."/>
            <person name="Baldrian P."/>
            <person name="Vilgalys R."/>
            <person name="Dunand C."/>
            <person name="Henrissat B."/>
            <person name="Grigoriev I.V."/>
            <person name="Hibbett D."/>
            <person name="Nagy L.G."/>
            <person name="Martin F.M."/>
        </authorList>
    </citation>
    <scope>NUCLEOTIDE SEQUENCE</scope>
    <source>
        <strain evidence="9">Prilba</strain>
    </source>
</reference>
<sequence length="237" mass="26046">METTTSTASHTPGSLLIAWQLRDKHALVVGGGQVASSRVQHVLAAGAKVTVISPADGLNEETKSLIDDNHIVFHDRKFLSTDLDDADMVLTAIDDVELSRHIGASCRARRIPVNVADDPSYCDFYFGSQIRQGPLQIMVSTNGKSPKLANIIRRRIEESIPKGAGEAIEKVGLLREKLKERAPGVGGDVSKRRMKWMVDLCTSWELDDLAGLDDGQIEKLLDEGWERNVVPSRDSVY</sequence>
<keyword evidence="4" id="KW-0520">NAD</keyword>
<evidence type="ECO:0000313" key="10">
    <source>
        <dbReference type="Proteomes" id="UP000759537"/>
    </source>
</evidence>
<dbReference type="PANTHER" id="PTHR35330">
    <property type="entry name" value="SIROHEME BIOSYNTHESIS PROTEIN MET8"/>
    <property type="match status" value="1"/>
</dbReference>
<comment type="pathway">
    <text evidence="1">Porphyrin-containing compound metabolism; siroheme biosynthesis; sirohydrochlorin from precorrin-2: step 1/1.</text>
</comment>
<evidence type="ECO:0000256" key="4">
    <source>
        <dbReference type="ARBA" id="ARBA00023027"/>
    </source>
</evidence>
<dbReference type="EMBL" id="WHVB01000010">
    <property type="protein sequence ID" value="KAF8479236.1"/>
    <property type="molecule type" value="Genomic_DNA"/>
</dbReference>
<feature type="domain" description="Siroheme biosynthesis protein Met8 C-terminal" evidence="7">
    <location>
        <begin position="161"/>
        <end position="231"/>
    </location>
</feature>
<evidence type="ECO:0000313" key="9">
    <source>
        <dbReference type="EMBL" id="KAF8479236.1"/>
    </source>
</evidence>
<reference evidence="9" key="1">
    <citation type="submission" date="2019-10" db="EMBL/GenBank/DDBJ databases">
        <authorList>
            <consortium name="DOE Joint Genome Institute"/>
            <person name="Kuo A."/>
            <person name="Miyauchi S."/>
            <person name="Kiss E."/>
            <person name="Drula E."/>
            <person name="Kohler A."/>
            <person name="Sanchez-Garcia M."/>
            <person name="Andreopoulos B."/>
            <person name="Barry K.W."/>
            <person name="Bonito G."/>
            <person name="Buee M."/>
            <person name="Carver A."/>
            <person name="Chen C."/>
            <person name="Cichocki N."/>
            <person name="Clum A."/>
            <person name="Culley D."/>
            <person name="Crous P.W."/>
            <person name="Fauchery L."/>
            <person name="Girlanda M."/>
            <person name="Hayes R."/>
            <person name="Keri Z."/>
            <person name="LaButti K."/>
            <person name="Lipzen A."/>
            <person name="Lombard V."/>
            <person name="Magnuson J."/>
            <person name="Maillard F."/>
            <person name="Morin E."/>
            <person name="Murat C."/>
            <person name="Nolan M."/>
            <person name="Ohm R."/>
            <person name="Pangilinan J."/>
            <person name="Pereira M."/>
            <person name="Perotto S."/>
            <person name="Peter M."/>
            <person name="Riley R."/>
            <person name="Sitrit Y."/>
            <person name="Stielow B."/>
            <person name="Szollosi G."/>
            <person name="Zifcakova L."/>
            <person name="Stursova M."/>
            <person name="Spatafora J.W."/>
            <person name="Tedersoo L."/>
            <person name="Vaario L.-M."/>
            <person name="Yamada A."/>
            <person name="Yan M."/>
            <person name="Wang P."/>
            <person name="Xu J."/>
            <person name="Bruns T."/>
            <person name="Baldrian P."/>
            <person name="Vilgalys R."/>
            <person name="Henrissat B."/>
            <person name="Grigoriev I.V."/>
            <person name="Hibbett D."/>
            <person name="Nagy L.G."/>
            <person name="Martin F.M."/>
        </authorList>
    </citation>
    <scope>NUCLEOTIDE SEQUENCE</scope>
    <source>
        <strain evidence="9">Prilba</strain>
    </source>
</reference>
<dbReference type="AlphaFoldDB" id="A0A9P5MUV4"/>
<dbReference type="Proteomes" id="UP000759537">
    <property type="component" value="Unassembled WGS sequence"/>
</dbReference>